<evidence type="ECO:0000313" key="1">
    <source>
        <dbReference type="EMBL" id="KAJ4972196.1"/>
    </source>
</evidence>
<dbReference type="AlphaFoldDB" id="A0A9Q0KL26"/>
<proteinExistence type="predicted"/>
<sequence>MGNNTLKEYDGNNATVEARSRGINIFIVFDVDGRVKLRKQILLAKQIGVWLNLGQIIWQGLKNRDYCSVPSSPMSSSVENRYGSISESSNFLCNFPISGNLTLACKLLSVGAARVAEVEEPKSDILNATPPVDITEDVSVALDEICCGKVDETDEYGVAVMENGKKERKKMMLNHGVFEVQTGEREGSDSSKKISKKISFLLWLQS</sequence>
<protein>
    <submittedName>
        <fullName evidence="1">Uncharacterized protein</fullName>
    </submittedName>
</protein>
<comment type="caution">
    <text evidence="1">The sequence shown here is derived from an EMBL/GenBank/DDBJ whole genome shotgun (WGS) entry which is preliminary data.</text>
</comment>
<gene>
    <name evidence="1" type="ORF">NE237_005295</name>
</gene>
<reference evidence="1" key="1">
    <citation type="journal article" date="2023" name="Plant J.">
        <title>The genome of the king protea, Protea cynaroides.</title>
        <authorList>
            <person name="Chang J."/>
            <person name="Duong T.A."/>
            <person name="Schoeman C."/>
            <person name="Ma X."/>
            <person name="Roodt D."/>
            <person name="Barker N."/>
            <person name="Li Z."/>
            <person name="Van de Peer Y."/>
            <person name="Mizrachi E."/>
        </authorList>
    </citation>
    <scope>NUCLEOTIDE SEQUENCE</scope>
    <source>
        <tissue evidence="1">Young leaves</tissue>
    </source>
</reference>
<dbReference type="Proteomes" id="UP001141806">
    <property type="component" value="Unassembled WGS sequence"/>
</dbReference>
<evidence type="ECO:0000313" key="2">
    <source>
        <dbReference type="Proteomes" id="UP001141806"/>
    </source>
</evidence>
<accession>A0A9Q0KL26</accession>
<keyword evidence="2" id="KW-1185">Reference proteome</keyword>
<dbReference type="EMBL" id="JAMYWD010000005">
    <property type="protein sequence ID" value="KAJ4972196.1"/>
    <property type="molecule type" value="Genomic_DNA"/>
</dbReference>
<organism evidence="1 2">
    <name type="scientific">Protea cynaroides</name>
    <dbReference type="NCBI Taxonomy" id="273540"/>
    <lineage>
        <taxon>Eukaryota</taxon>
        <taxon>Viridiplantae</taxon>
        <taxon>Streptophyta</taxon>
        <taxon>Embryophyta</taxon>
        <taxon>Tracheophyta</taxon>
        <taxon>Spermatophyta</taxon>
        <taxon>Magnoliopsida</taxon>
        <taxon>Proteales</taxon>
        <taxon>Proteaceae</taxon>
        <taxon>Protea</taxon>
    </lineage>
</organism>
<name>A0A9Q0KL26_9MAGN</name>